<reference evidence="2 3" key="1">
    <citation type="journal article" date="2016" name="Nat. Commun.">
        <title>Thousands of microbial genomes shed light on interconnected biogeochemical processes in an aquifer system.</title>
        <authorList>
            <person name="Anantharaman K."/>
            <person name="Brown C.T."/>
            <person name="Hug L.A."/>
            <person name="Sharon I."/>
            <person name="Castelle C.J."/>
            <person name="Probst A.J."/>
            <person name="Thomas B.C."/>
            <person name="Singh A."/>
            <person name="Wilkins M.J."/>
            <person name="Karaoz U."/>
            <person name="Brodie E.L."/>
            <person name="Williams K.H."/>
            <person name="Hubbard S.S."/>
            <person name="Banfield J.F."/>
        </authorList>
    </citation>
    <scope>NUCLEOTIDE SEQUENCE [LARGE SCALE GENOMIC DNA]</scope>
</reference>
<comment type="caution">
    <text evidence="2">The sequence shown here is derived from an EMBL/GenBank/DDBJ whole genome shotgun (WGS) entry which is preliminary data.</text>
</comment>
<dbReference type="SUPFAM" id="SSF47090">
    <property type="entry name" value="PGBD-like"/>
    <property type="match status" value="1"/>
</dbReference>
<sequence>MFRSAPTCFDNKQNGEETGVDCGGICAPCAQKYAQAPIVGTTRTFESNGKTVVVAAINNPNDDYGFNDMRYVMQAFDVSGQVIASTGGHAFIYDRKTKGERYLVDTLDVSGESVAGVAVEFFEPQVVSRMEFVEPKVSVKRSSTDIVGLKKTTEPIYIFTRTIDAKTTGDEVKKLEEFLWQKQFLKKLPDGTFDADTKAALVAYQKARSITPASGLFGPLTRAKVNAEVERVTKVTIEPGGEVSISGTIKNADIIDASEVVITGLLYDASGVMVGGSKTELDAVYAAEERPFKMLFPKAVPLDRIDTTKTRVFVDAIK</sequence>
<protein>
    <recommendedName>
        <fullName evidence="1">Peptidoglycan binding-like domain-containing protein</fullName>
    </recommendedName>
</protein>
<gene>
    <name evidence="2" type="ORF">A2372_03340</name>
</gene>
<dbReference type="Pfam" id="PF01471">
    <property type="entry name" value="PG_binding_1"/>
    <property type="match status" value="1"/>
</dbReference>
<evidence type="ECO:0000313" key="2">
    <source>
        <dbReference type="EMBL" id="OGM92860.1"/>
    </source>
</evidence>
<feature type="domain" description="Peptidoglycan binding-like" evidence="1">
    <location>
        <begin position="168"/>
        <end position="224"/>
    </location>
</feature>
<dbReference type="Proteomes" id="UP000176422">
    <property type="component" value="Unassembled WGS sequence"/>
</dbReference>
<dbReference type="InterPro" id="IPR002477">
    <property type="entry name" value="Peptidoglycan-bd-like"/>
</dbReference>
<dbReference type="EMBL" id="MGIT01000002">
    <property type="protein sequence ID" value="OGM92860.1"/>
    <property type="molecule type" value="Genomic_DNA"/>
</dbReference>
<dbReference type="Gene3D" id="1.10.101.10">
    <property type="entry name" value="PGBD-like superfamily/PGBD"/>
    <property type="match status" value="1"/>
</dbReference>
<accession>A0A1F8DW94</accession>
<name>A0A1F8DW94_9BACT</name>
<dbReference type="InterPro" id="IPR036365">
    <property type="entry name" value="PGBD-like_sf"/>
</dbReference>
<proteinExistence type="predicted"/>
<evidence type="ECO:0000259" key="1">
    <source>
        <dbReference type="Pfam" id="PF01471"/>
    </source>
</evidence>
<organism evidence="2 3">
    <name type="scientific">Candidatus Wolfebacteria bacterium RIFOXYB1_FULL_54_12</name>
    <dbReference type="NCBI Taxonomy" id="1802559"/>
    <lineage>
        <taxon>Bacteria</taxon>
        <taxon>Candidatus Wolfeibacteriota</taxon>
    </lineage>
</organism>
<evidence type="ECO:0000313" key="3">
    <source>
        <dbReference type="Proteomes" id="UP000176422"/>
    </source>
</evidence>
<dbReference type="InterPro" id="IPR036366">
    <property type="entry name" value="PGBDSf"/>
</dbReference>
<dbReference type="AlphaFoldDB" id="A0A1F8DW94"/>